<evidence type="ECO:0000313" key="9">
    <source>
        <dbReference type="RefSeq" id="XP_022967259.1"/>
    </source>
</evidence>
<accession>A0A6J1HW95</accession>
<feature type="domain" description="Stomatal closure-related actin-binding protein actin-binding" evidence="3">
    <location>
        <begin position="54"/>
        <end position="96"/>
    </location>
</feature>
<dbReference type="GO" id="GO:0003779">
    <property type="term" value="F:actin binding"/>
    <property type="evidence" value="ECO:0007669"/>
    <property type="project" value="InterPro"/>
</dbReference>
<evidence type="ECO:0000259" key="5">
    <source>
        <dbReference type="Pfam" id="PF17684"/>
    </source>
</evidence>
<dbReference type="PANTHER" id="PTHR31172:SF3">
    <property type="entry name" value="STOMATAL CLOSURE-RELATED ACTIN-BINDING PROTEIN 1"/>
    <property type="match status" value="1"/>
</dbReference>
<reference evidence="7 8" key="1">
    <citation type="submission" date="2025-04" db="UniProtKB">
        <authorList>
            <consortium name="RefSeq"/>
        </authorList>
    </citation>
    <scope>IDENTIFICATION</scope>
    <source>
        <tissue evidence="7 8">Young leaves</tissue>
    </source>
</reference>
<dbReference type="InterPro" id="IPR032012">
    <property type="entry name" value="SCAB-ABD"/>
</dbReference>
<dbReference type="GO" id="GO:0007015">
    <property type="term" value="P:actin filament organization"/>
    <property type="evidence" value="ECO:0007669"/>
    <property type="project" value="InterPro"/>
</dbReference>
<dbReference type="Pfam" id="PF16711">
    <property type="entry name" value="SCAB-ABD"/>
    <property type="match status" value="1"/>
</dbReference>
<dbReference type="InterPro" id="IPR041144">
    <property type="entry name" value="SCAB-PH"/>
</dbReference>
<dbReference type="CDD" id="cd11675">
    <property type="entry name" value="SCAB1_middle"/>
    <property type="match status" value="1"/>
</dbReference>
<dbReference type="OrthoDB" id="2014217at2759"/>
<dbReference type="InterPro" id="IPR039640">
    <property type="entry name" value="SCAB"/>
</dbReference>
<evidence type="ECO:0000259" key="4">
    <source>
        <dbReference type="Pfam" id="PF16712"/>
    </source>
</evidence>
<proteinExistence type="predicted"/>
<sequence>MTRISRTYSDSMQRGGVSAVSADVIFASNRFPNYKIGANNQIVEAKDDPKVLSMKEVVARETAQLLEQQNRLSVRDLASKFEKGLAAAAKLSEEARLREAASLEKHVLLKKLRDALEALRGRVAGRNKDDVEEAIAMVEALAVQLTQREGELIQEKAEVKKLANFLKQASEDAKKLVDEERAFARAEIENAREAVQRVEEALQEHERMSRAAGKQDLEELMKEVQEARRIKMLHQPSKVMDMEHELQALRLQLAEKSKYSILLQKELAISKKAMGDSSNIYEIDGTECLGSCLHIQPSCDTAPDLSKCFIQWYRIGSEGGKKELISGATKPVYAPEPFDVGKVLQADVHLDDHRITLKTTGPIDPAAGLGSYVEALVRKHDVEFNVVLTQVNGVNHPSESIHALHVGKMRIKLCKGKNTIAKEYYSSSMQLCGVRGGGNAAAQALFWQVKKDLSYILAFESERDRNAAIMLARRFAFDCNIILAGPDDRASSAN</sequence>
<feature type="domain" description="Stomatal closure-related actin-binding protein Ig" evidence="2">
    <location>
        <begin position="281"/>
        <end position="378"/>
    </location>
</feature>
<dbReference type="Pfam" id="PF16709">
    <property type="entry name" value="SCAB-Ig"/>
    <property type="match status" value="1"/>
</dbReference>
<keyword evidence="6" id="KW-1185">Reference proteome</keyword>
<evidence type="ECO:0000259" key="2">
    <source>
        <dbReference type="Pfam" id="PF16709"/>
    </source>
</evidence>
<dbReference type="InterPro" id="IPR032009">
    <property type="entry name" value="SCAB_CC"/>
</dbReference>
<evidence type="ECO:0000313" key="6">
    <source>
        <dbReference type="Proteomes" id="UP000504608"/>
    </source>
</evidence>
<feature type="domain" description="Stomatal closure-related actin-binding protein PH" evidence="5">
    <location>
        <begin position="381"/>
        <end position="488"/>
    </location>
</feature>
<feature type="coiled-coil region" evidence="1">
    <location>
        <begin position="128"/>
        <end position="230"/>
    </location>
</feature>
<feature type="domain" description="Stomatal closure-related actin-binding protein coiled-coil" evidence="4">
    <location>
        <begin position="100"/>
        <end position="267"/>
    </location>
</feature>
<gene>
    <name evidence="7 8 9" type="primary">LOC111466829</name>
</gene>
<dbReference type="GeneID" id="111466829"/>
<dbReference type="Pfam" id="PF16712">
    <property type="entry name" value="SCAB_CC"/>
    <property type="match status" value="1"/>
</dbReference>
<dbReference type="CDD" id="cd13232">
    <property type="entry name" value="Ig-PH_SCAB1"/>
    <property type="match status" value="1"/>
</dbReference>
<dbReference type="Gene3D" id="2.60.40.2700">
    <property type="match status" value="1"/>
</dbReference>
<name>A0A6J1HW95_CUCMA</name>
<dbReference type="Gene3D" id="2.30.29.140">
    <property type="match status" value="1"/>
</dbReference>
<organism evidence="6 9">
    <name type="scientific">Cucurbita maxima</name>
    <name type="common">Pumpkin</name>
    <name type="synonym">Winter squash</name>
    <dbReference type="NCBI Taxonomy" id="3661"/>
    <lineage>
        <taxon>Eukaryota</taxon>
        <taxon>Viridiplantae</taxon>
        <taxon>Streptophyta</taxon>
        <taxon>Embryophyta</taxon>
        <taxon>Tracheophyta</taxon>
        <taxon>Spermatophyta</taxon>
        <taxon>Magnoliopsida</taxon>
        <taxon>eudicotyledons</taxon>
        <taxon>Gunneridae</taxon>
        <taxon>Pentapetalae</taxon>
        <taxon>rosids</taxon>
        <taxon>fabids</taxon>
        <taxon>Cucurbitales</taxon>
        <taxon>Cucurbitaceae</taxon>
        <taxon>Cucurbiteae</taxon>
        <taxon>Cucurbita</taxon>
    </lineage>
</organism>
<dbReference type="InterPro" id="IPR032015">
    <property type="entry name" value="SCAB-Ig"/>
</dbReference>
<dbReference type="RefSeq" id="XP_022967241.1">
    <property type="nucleotide sequence ID" value="XM_023111473.1"/>
</dbReference>
<dbReference type="Pfam" id="PF17684">
    <property type="entry name" value="SCAB-PH"/>
    <property type="match status" value="1"/>
</dbReference>
<evidence type="ECO:0000256" key="1">
    <source>
        <dbReference type="SAM" id="Coils"/>
    </source>
</evidence>
<dbReference type="PANTHER" id="PTHR31172">
    <property type="entry name" value="STOMATAL CLOSURE-RELATED ACTIN-BINDING PROTEIN 1"/>
    <property type="match status" value="1"/>
</dbReference>
<protein>
    <submittedName>
        <fullName evidence="7 8">Stomatal closure-related actin-binding protein 1-like</fullName>
    </submittedName>
</protein>
<evidence type="ECO:0000259" key="3">
    <source>
        <dbReference type="Pfam" id="PF16711"/>
    </source>
</evidence>
<evidence type="ECO:0000313" key="7">
    <source>
        <dbReference type="RefSeq" id="XP_022967241.1"/>
    </source>
</evidence>
<dbReference type="Proteomes" id="UP000504608">
    <property type="component" value="Unplaced"/>
</dbReference>
<dbReference type="FunFam" id="1.20.5.440:FF:000004">
    <property type="entry name" value="Stomatal closure-related actin-binding protein"/>
    <property type="match status" value="1"/>
</dbReference>
<dbReference type="KEGG" id="cmax:111466829"/>
<keyword evidence="1" id="KW-0175">Coiled coil</keyword>
<dbReference type="RefSeq" id="XP_022967259.1">
    <property type="nucleotide sequence ID" value="XM_023111491.1"/>
</dbReference>
<dbReference type="AlphaFoldDB" id="A0A6J1HW95"/>
<dbReference type="RefSeq" id="XP_022967251.1">
    <property type="nucleotide sequence ID" value="XM_023111483.1"/>
</dbReference>
<dbReference type="GO" id="GO:0010119">
    <property type="term" value="P:regulation of stomatal movement"/>
    <property type="evidence" value="ECO:0007669"/>
    <property type="project" value="InterPro"/>
</dbReference>
<dbReference type="Gene3D" id="1.20.5.440">
    <property type="entry name" value="ATP synthase delta/epsilon subunit, C-terminal domain"/>
    <property type="match status" value="1"/>
</dbReference>
<evidence type="ECO:0000313" key="8">
    <source>
        <dbReference type="RefSeq" id="XP_022967251.1"/>
    </source>
</evidence>